<feature type="domain" description="Intradiol ring-cleavage dioxygenases" evidence="7">
    <location>
        <begin position="77"/>
        <end position="226"/>
    </location>
</feature>
<comment type="similarity">
    <text evidence="2">Belongs to the intradiol ring-cleavage dioxygenase family.</text>
</comment>
<dbReference type="Pfam" id="PF04444">
    <property type="entry name" value="Dioxygenase_N"/>
    <property type="match status" value="1"/>
</dbReference>
<proteinExistence type="inferred from homology"/>
<evidence type="ECO:0000256" key="1">
    <source>
        <dbReference type="ARBA" id="ARBA00001965"/>
    </source>
</evidence>
<dbReference type="RefSeq" id="WP_084394776.1">
    <property type="nucleotide sequence ID" value="NZ_BMKF01000003.1"/>
</dbReference>
<keyword evidence="5" id="KW-0560">Oxidoreductase</keyword>
<evidence type="ECO:0000256" key="6">
    <source>
        <dbReference type="ARBA" id="ARBA00023004"/>
    </source>
</evidence>
<gene>
    <name evidence="9" type="ORF">GCM10011503_32690</name>
</gene>
<evidence type="ECO:0000256" key="4">
    <source>
        <dbReference type="ARBA" id="ARBA00022964"/>
    </source>
</evidence>
<dbReference type="PANTHER" id="PTHR33711">
    <property type="entry name" value="DIOXYGENASE, PUTATIVE (AFU_ORTHOLOGUE AFUA_2G02910)-RELATED"/>
    <property type="match status" value="1"/>
</dbReference>
<evidence type="ECO:0000256" key="5">
    <source>
        <dbReference type="ARBA" id="ARBA00023002"/>
    </source>
</evidence>
<dbReference type="PANTHER" id="PTHR33711:SF7">
    <property type="entry name" value="INTRADIOL RING-CLEAVAGE DIOXYGENASES DOMAIN-CONTAINING PROTEIN-RELATED"/>
    <property type="match status" value="1"/>
</dbReference>
<dbReference type="SUPFAM" id="SSF49482">
    <property type="entry name" value="Aromatic compound dioxygenase"/>
    <property type="match status" value="1"/>
</dbReference>
<evidence type="ECO:0000313" key="9">
    <source>
        <dbReference type="EMBL" id="GGB81360.1"/>
    </source>
</evidence>
<keyword evidence="4" id="KW-0223">Dioxygenase</keyword>
<dbReference type="Gene3D" id="2.60.130.10">
    <property type="entry name" value="Aromatic compound dioxygenase"/>
    <property type="match status" value="1"/>
</dbReference>
<comment type="cofactor">
    <cofactor evidence="1">
        <name>Fe(3+)</name>
        <dbReference type="ChEBI" id="CHEBI:29034"/>
    </cofactor>
</comment>
<sequence length="257" mass="28517">MANNRADEVVSAIVEGVRHAVREKDVTFEEYRAGIAYLMKIAQSGELPLLVDLFLNSTIVSNINEKNAPGVSPSDMEGPYFIEDVPEVDGQLKVLDDDRCDPLLLRGTIRDQDGNPLPGATVFVWSSTHDGKYGGIHDELPKDLYRGKLTTDSAGRYEVESRVPVPYTIPNTGPVGALLEMMGRHTWRPAHVHYKIRHDGFQELTTQVYFEGGDYVEDDCCEGIVPPEFVKPVIRENGKVVLDVDFTVQRAVETASA</sequence>
<reference evidence="10" key="1">
    <citation type="journal article" date="2019" name="Int. J. Syst. Evol. Microbiol.">
        <title>The Global Catalogue of Microorganisms (GCM) 10K type strain sequencing project: providing services to taxonomists for standard genome sequencing and annotation.</title>
        <authorList>
            <consortium name="The Broad Institute Genomics Platform"/>
            <consortium name="The Broad Institute Genome Sequencing Center for Infectious Disease"/>
            <person name="Wu L."/>
            <person name="Ma J."/>
        </authorList>
    </citation>
    <scope>NUCLEOTIDE SEQUENCE [LARGE SCALE GENOMIC DNA]</scope>
    <source>
        <strain evidence="10">CGMCC 1.15928</strain>
    </source>
</reference>
<evidence type="ECO:0000259" key="8">
    <source>
        <dbReference type="Pfam" id="PF04444"/>
    </source>
</evidence>
<dbReference type="Proteomes" id="UP000628854">
    <property type="component" value="Unassembled WGS sequence"/>
</dbReference>
<evidence type="ECO:0000259" key="7">
    <source>
        <dbReference type="Pfam" id="PF00775"/>
    </source>
</evidence>
<dbReference type="InterPro" id="IPR007535">
    <property type="entry name" value="Catechol_dOase_N"/>
</dbReference>
<dbReference type="Pfam" id="PF00775">
    <property type="entry name" value="Dioxygenase_C"/>
    <property type="match status" value="1"/>
</dbReference>
<keyword evidence="3" id="KW-0479">Metal-binding</keyword>
<name>A0ABQ1JZD4_9PROT</name>
<dbReference type="InterPro" id="IPR015889">
    <property type="entry name" value="Intradiol_dOase_core"/>
</dbReference>
<evidence type="ECO:0000313" key="10">
    <source>
        <dbReference type="Proteomes" id="UP000628854"/>
    </source>
</evidence>
<evidence type="ECO:0000256" key="3">
    <source>
        <dbReference type="ARBA" id="ARBA00022723"/>
    </source>
</evidence>
<keyword evidence="10" id="KW-1185">Reference proteome</keyword>
<keyword evidence="6" id="KW-0408">Iron</keyword>
<protein>
    <submittedName>
        <fullName evidence="9">Catechol 1,2-dioxygenase</fullName>
    </submittedName>
</protein>
<dbReference type="InterPro" id="IPR050770">
    <property type="entry name" value="Intradiol_RC_Dioxygenase"/>
</dbReference>
<organism evidence="9 10">
    <name type="scientific">Henriciella pelagia</name>
    <dbReference type="NCBI Taxonomy" id="1977912"/>
    <lineage>
        <taxon>Bacteria</taxon>
        <taxon>Pseudomonadati</taxon>
        <taxon>Pseudomonadota</taxon>
        <taxon>Alphaproteobacteria</taxon>
        <taxon>Hyphomonadales</taxon>
        <taxon>Hyphomonadaceae</taxon>
        <taxon>Henriciella</taxon>
    </lineage>
</organism>
<dbReference type="InterPro" id="IPR000627">
    <property type="entry name" value="Intradiol_dOase_C"/>
</dbReference>
<evidence type="ECO:0000256" key="2">
    <source>
        <dbReference type="ARBA" id="ARBA00007825"/>
    </source>
</evidence>
<dbReference type="EMBL" id="BMKF01000003">
    <property type="protein sequence ID" value="GGB81360.1"/>
    <property type="molecule type" value="Genomic_DNA"/>
</dbReference>
<accession>A0ABQ1JZD4</accession>
<feature type="domain" description="Catechol dioxygenase N-terminal" evidence="8">
    <location>
        <begin position="3"/>
        <end position="68"/>
    </location>
</feature>
<comment type="caution">
    <text evidence="9">The sequence shown here is derived from an EMBL/GenBank/DDBJ whole genome shotgun (WGS) entry which is preliminary data.</text>
</comment>